<evidence type="ECO:0000313" key="11">
    <source>
        <dbReference type="EMBL" id="ATE87119.1"/>
    </source>
</evidence>
<keyword evidence="3" id="KW-0808">Transferase</keyword>
<dbReference type="GO" id="GO:0039693">
    <property type="term" value="P:viral DNA genome replication"/>
    <property type="evidence" value="ECO:0007669"/>
    <property type="project" value="UniProtKB-KW"/>
</dbReference>
<dbReference type="InterPro" id="IPR006134">
    <property type="entry name" value="DNA-dir_DNA_pol_B_multi_dom"/>
</dbReference>
<dbReference type="EC" id="2.7.7.7" evidence="2"/>
<dbReference type="GO" id="GO:0003677">
    <property type="term" value="F:DNA binding"/>
    <property type="evidence" value="ECO:0007669"/>
    <property type="project" value="UniProtKB-KW"/>
</dbReference>
<keyword evidence="6" id="KW-1194">Viral DNA replication</keyword>
<dbReference type="RefSeq" id="YP_010084862.1">
    <property type="nucleotide sequence ID" value="NC_055165.1"/>
</dbReference>
<dbReference type="Gene3D" id="1.10.287.690">
    <property type="entry name" value="Helix hairpin bin"/>
    <property type="match status" value="1"/>
</dbReference>
<evidence type="ECO:0000256" key="2">
    <source>
        <dbReference type="ARBA" id="ARBA00012417"/>
    </source>
</evidence>
<evidence type="ECO:0000256" key="3">
    <source>
        <dbReference type="ARBA" id="ARBA00022679"/>
    </source>
</evidence>
<evidence type="ECO:0000259" key="10">
    <source>
        <dbReference type="Pfam" id="PF03104"/>
    </source>
</evidence>
<organism evidence="11">
    <name type="scientific">Shrimp hemocyte iridescent virus</name>
    <dbReference type="NCBI Taxonomy" id="2039780"/>
    <lineage>
        <taxon>Viruses</taxon>
        <taxon>Varidnaviria</taxon>
        <taxon>Bamfordvirae</taxon>
        <taxon>Nucleocytoviricota</taxon>
        <taxon>Megaviricetes</taxon>
        <taxon>Pimascovirales</taxon>
        <taxon>Pimascovirales incertae sedis</taxon>
        <taxon>Iridoviridae</taxon>
        <taxon>Betairidovirinae</taxon>
        <taxon>Decapodiridovirus</taxon>
        <taxon>Decapodiridovirus litopenaeus1</taxon>
        <taxon>Decapod iridescent virus 1</taxon>
    </lineage>
</organism>
<dbReference type="PANTHER" id="PTHR10322:SF23">
    <property type="entry name" value="DNA POLYMERASE DELTA CATALYTIC SUBUNIT"/>
    <property type="match status" value="1"/>
</dbReference>
<dbReference type="PANTHER" id="PTHR10322">
    <property type="entry name" value="DNA POLYMERASE CATALYTIC SUBUNIT"/>
    <property type="match status" value="1"/>
</dbReference>
<dbReference type="GO" id="GO:0006287">
    <property type="term" value="P:base-excision repair, gap-filling"/>
    <property type="evidence" value="ECO:0007669"/>
    <property type="project" value="TreeGrafter"/>
</dbReference>
<gene>
    <name evidence="11" type="primary">110R</name>
</gene>
<feature type="domain" description="DNA-directed DNA polymerase family B multifunctional" evidence="9">
    <location>
        <begin position="447"/>
        <end position="581"/>
    </location>
</feature>
<sequence>MTTEMFAYDWVLDESPEETLIRIYGITEDNKNICLRVEDFLPYAYIHLPDSIEGCSSELITTTVMNALKYDLTNSPLNIQLVKKYHLYNTENKKSSEDVTQNKKSKFLFVNFKSKKHISEMTWFFTRRGIKINGKTVNINVHEVQASPILQMVSLKDIPMSGWIDFSYKKPEPVPEDEKVTVCDEEYIIKWKRLQKSEKIDQVVPKCMAFDLEVNSTYMNQMPSDKPGDAIFQISCIFTEKDKEKRNVLLTLEAKDMDLTQSELLEGTKVLVYKTEKDLLWGFINLILDEKPNVITGYNIFGFDIEYTIKRMQRFFLLDEFKLIGFNRTSPSMIREIRWSSSAYKNQEFKYIDWEGILLLDLLPIIKRDYKLDTYSLKNVTSKFLNNNTKDPVTAKDIFTAYRTREKMDIVGKYCIQDSDLCLELMKYMHSWVALSEMAKVCNVSMFTLYTKGQQIKIYSQVYKYCLNNNIVVNTNGYEAKMNERYRGAHVIEPIPGFYQNVVPLDFSSLYPSLIIAWNICYSTIVTDKSVPDKYCNVFEWEDHVGCEHDPKEIKIKQLSKKIDDISEELKVLRKKRDAIKVSTVGPGKNVKTEKAKIQEIIDEKVKSQKPYREERSELKKTNIGEYEDDEGNKFSKAMCAKRYYRFIKPEIRKGVIPTIIQSLLDSRKRVKKLMKSAEGGQKIVYDKEQLAYKVSANSMYGAMGVRKGFLPFMPGAMCVTYSGRTALENTSRLIQQHFKGKLVYGDTDSNYVTFPHLDNVTDIWNYALEVAEKVTNWEENGKRVFPRPINLEFENVVYNKFLILSKKRYMYQSADKDGNFTKKVGKKGVVLARRDNAQIVRKVYENVTMMIFDGKTKSEIRDYLEDSILKIYRNEFEYSDYVITKSVGDSKGEVDENNRMGDYKIKALPDDPEERKKVLNGRSEKEYFISCCPAQVQLAEKMKRRGVPVDAGSRLEFVVTRNPGKVKLSDKIEDYEYFLKFSHLLDIDAQYYVDAMINPLDQIFKTMGFGPMTKELSLKWDEIYKKEKVENAPIFEYEKKKTEIKRRK</sequence>
<dbReference type="GeneID" id="65099882"/>
<feature type="domain" description="DNA-directed DNA polymerase family B multifunctional" evidence="9">
    <location>
        <begin position="928"/>
        <end position="1007"/>
    </location>
</feature>
<evidence type="ECO:0000256" key="8">
    <source>
        <dbReference type="ARBA" id="ARBA00049244"/>
    </source>
</evidence>
<dbReference type="GO" id="GO:0006297">
    <property type="term" value="P:nucleotide-excision repair, DNA gap filling"/>
    <property type="evidence" value="ECO:0007669"/>
    <property type="project" value="TreeGrafter"/>
</dbReference>
<keyword evidence="6" id="KW-0235">DNA replication</keyword>
<evidence type="ECO:0000256" key="7">
    <source>
        <dbReference type="ARBA" id="ARBA00023125"/>
    </source>
</evidence>
<comment type="similarity">
    <text evidence="1">Belongs to the DNA polymerase type-B family.</text>
</comment>
<evidence type="ECO:0000313" key="12">
    <source>
        <dbReference type="Proteomes" id="UP000297192"/>
    </source>
</evidence>
<evidence type="ECO:0000259" key="9">
    <source>
        <dbReference type="Pfam" id="PF00136"/>
    </source>
</evidence>
<dbReference type="InterPro" id="IPR023211">
    <property type="entry name" value="DNA_pol_palm_dom_sf"/>
</dbReference>
<evidence type="ECO:0000256" key="5">
    <source>
        <dbReference type="ARBA" id="ARBA00022932"/>
    </source>
</evidence>
<dbReference type="PRINTS" id="PR00106">
    <property type="entry name" value="DNAPOLB"/>
</dbReference>
<comment type="catalytic activity">
    <reaction evidence="8">
        <text>DNA(n) + a 2'-deoxyribonucleoside 5'-triphosphate = DNA(n+1) + diphosphate</text>
        <dbReference type="Rhea" id="RHEA:22508"/>
        <dbReference type="Rhea" id="RHEA-COMP:17339"/>
        <dbReference type="Rhea" id="RHEA-COMP:17340"/>
        <dbReference type="ChEBI" id="CHEBI:33019"/>
        <dbReference type="ChEBI" id="CHEBI:61560"/>
        <dbReference type="ChEBI" id="CHEBI:173112"/>
        <dbReference type="EC" id="2.7.7.7"/>
    </reaction>
</comment>
<dbReference type="SUPFAM" id="SSF56672">
    <property type="entry name" value="DNA/RNA polymerases"/>
    <property type="match status" value="1"/>
</dbReference>
<dbReference type="InterPro" id="IPR050240">
    <property type="entry name" value="DNA_pol_type-B"/>
</dbReference>
<dbReference type="Gene3D" id="3.90.1600.10">
    <property type="entry name" value="Palm domain of DNA polymerase"/>
    <property type="match status" value="1"/>
</dbReference>
<dbReference type="Pfam" id="PF00136">
    <property type="entry name" value="DNA_pol_B"/>
    <property type="match status" value="3"/>
</dbReference>
<name>A0A291B0U9_9VIRU</name>
<dbReference type="SMART" id="SM00486">
    <property type="entry name" value="POLBc"/>
    <property type="match status" value="1"/>
</dbReference>
<keyword evidence="5" id="KW-0239">DNA-directed DNA polymerase</keyword>
<dbReference type="InterPro" id="IPR042087">
    <property type="entry name" value="DNA_pol_B_thumb"/>
</dbReference>
<feature type="domain" description="DNA-directed DNA polymerase family B multifunctional" evidence="9">
    <location>
        <begin position="631"/>
        <end position="890"/>
    </location>
</feature>
<keyword evidence="12" id="KW-1185">Reference proteome</keyword>
<dbReference type="InterPro" id="IPR006133">
    <property type="entry name" value="DNA-dir_DNA_pol_B_exonuc"/>
</dbReference>
<reference evidence="11" key="2">
    <citation type="journal article" date="2017" name="Sci. Rep.">
        <title>Characterization of a new member of Iridoviridae, Shrimp hemocyte iridescent virus (SHIV), found in white leg shrimp (Litopenaeus vannamei).</title>
        <authorList>
            <person name="Qiu L."/>
            <person name="Chen M.M."/>
            <person name="Wan X.Y."/>
            <person name="Li C."/>
            <person name="Zhang Q.L."/>
            <person name="Wang R.Y."/>
            <person name="Cheng D.Y."/>
            <person name="Dong X."/>
            <person name="Yang B."/>
            <person name="Wang X.H."/>
            <person name="Xiang J.H."/>
            <person name="Huang J."/>
        </authorList>
    </citation>
    <scope>NUCLEOTIDE SEQUENCE [LARGE SCALE GENOMIC DNA]</scope>
    <source>
        <strain evidence="11">20141215</strain>
    </source>
</reference>
<dbReference type="InterPro" id="IPR006172">
    <property type="entry name" value="DNA-dir_DNA_pol_B"/>
</dbReference>
<reference evidence="11" key="1">
    <citation type="journal article" date="2017" name="Arch. Virol.">
        <title>Complete genome sequence of shrimp hemocyte iridescent virus (SHIV) isolated from white leg shrimp, Litopenaeus vannamei.</title>
        <authorList>
            <person name="Qiu L."/>
            <person name="Chen M.M."/>
            <person name="Wang R.Y."/>
            <person name="Wan X.Y."/>
            <person name="Li C."/>
            <person name="Zhang Q.L."/>
            <person name="Dong X."/>
            <person name="Yang B."/>
            <person name="Xiang J.H."/>
            <person name="Huang J."/>
        </authorList>
    </citation>
    <scope>NUCLEOTIDE SEQUENCE [LARGE SCALE GENOMIC DNA]</scope>
    <source>
        <strain evidence="11">20141215</strain>
    </source>
</reference>
<dbReference type="Proteomes" id="UP000297192">
    <property type="component" value="Segment"/>
</dbReference>
<keyword evidence="7" id="KW-0238">DNA-binding</keyword>
<dbReference type="GO" id="GO:0000166">
    <property type="term" value="F:nucleotide binding"/>
    <property type="evidence" value="ECO:0007669"/>
    <property type="project" value="InterPro"/>
</dbReference>
<dbReference type="Gene3D" id="1.10.132.60">
    <property type="entry name" value="DNA polymerase family B, C-terminal domain"/>
    <property type="match status" value="1"/>
</dbReference>
<dbReference type="SUPFAM" id="SSF53098">
    <property type="entry name" value="Ribonuclease H-like"/>
    <property type="match status" value="1"/>
</dbReference>
<dbReference type="Gene3D" id="3.30.342.10">
    <property type="entry name" value="DNA Polymerase, chain B, domain 1"/>
    <property type="match status" value="1"/>
</dbReference>
<dbReference type="KEGG" id="vg:65099882"/>
<dbReference type="Gene3D" id="3.30.420.10">
    <property type="entry name" value="Ribonuclease H-like superfamily/Ribonuclease H"/>
    <property type="match status" value="1"/>
</dbReference>
<dbReference type="InterPro" id="IPR036397">
    <property type="entry name" value="RNaseH_sf"/>
</dbReference>
<dbReference type="GO" id="GO:0003887">
    <property type="term" value="F:DNA-directed DNA polymerase activity"/>
    <property type="evidence" value="ECO:0007669"/>
    <property type="project" value="UniProtKB-KW"/>
</dbReference>
<feature type="domain" description="DNA-directed DNA polymerase family B exonuclease" evidence="10">
    <location>
        <begin position="141"/>
        <end position="380"/>
    </location>
</feature>
<dbReference type="Pfam" id="PF03104">
    <property type="entry name" value="DNA_pol_B_exo1"/>
    <property type="match status" value="1"/>
</dbReference>
<keyword evidence="4" id="KW-0548">Nucleotidyltransferase</keyword>
<dbReference type="SMR" id="A0A291B0U9"/>
<dbReference type="InterPro" id="IPR012337">
    <property type="entry name" value="RNaseH-like_sf"/>
</dbReference>
<dbReference type="InterPro" id="IPR043502">
    <property type="entry name" value="DNA/RNA_pol_sf"/>
</dbReference>
<proteinExistence type="inferred from homology"/>
<evidence type="ECO:0000256" key="1">
    <source>
        <dbReference type="ARBA" id="ARBA00005755"/>
    </source>
</evidence>
<evidence type="ECO:0000256" key="6">
    <source>
        <dbReference type="ARBA" id="ARBA00023109"/>
    </source>
</evidence>
<dbReference type="GO" id="GO:0008296">
    <property type="term" value="F:3'-5'-DNA exonuclease activity"/>
    <property type="evidence" value="ECO:0007669"/>
    <property type="project" value="TreeGrafter"/>
</dbReference>
<protein>
    <recommendedName>
        <fullName evidence="2">DNA-directed DNA polymerase</fullName>
        <ecNumber evidence="2">2.7.7.7</ecNumber>
    </recommendedName>
</protein>
<accession>A0A291B0U9</accession>
<dbReference type="GO" id="GO:0045004">
    <property type="term" value="P:DNA replication proofreading"/>
    <property type="evidence" value="ECO:0007669"/>
    <property type="project" value="TreeGrafter"/>
</dbReference>
<dbReference type="EMBL" id="MF599468">
    <property type="protein sequence ID" value="ATE87119.1"/>
    <property type="molecule type" value="Genomic_DNA"/>
</dbReference>
<evidence type="ECO:0000256" key="4">
    <source>
        <dbReference type="ARBA" id="ARBA00022695"/>
    </source>
</evidence>